<feature type="compositionally biased region" description="Acidic residues" evidence="5">
    <location>
        <begin position="550"/>
        <end position="564"/>
    </location>
</feature>
<keyword evidence="3" id="KW-0249">Electron transport</keyword>
<dbReference type="InterPro" id="IPR012938">
    <property type="entry name" value="Glc/Sorbosone_DH"/>
</dbReference>
<reference evidence="8 9" key="1">
    <citation type="journal article" date="2014" name="PLoS Genet.">
        <title>Phylogenetically driven sequencing of extremely halophilic archaea reveals strategies for static and dynamic osmo-response.</title>
        <authorList>
            <person name="Becker E.A."/>
            <person name="Seitzer P.M."/>
            <person name="Tritt A."/>
            <person name="Larsen D."/>
            <person name="Krusor M."/>
            <person name="Yao A.I."/>
            <person name="Wu D."/>
            <person name="Madern D."/>
            <person name="Eisen J.A."/>
            <person name="Darling A.E."/>
            <person name="Facciotti M.T."/>
        </authorList>
    </citation>
    <scope>NUCLEOTIDE SEQUENCE [LARGE SCALE GENOMIC DNA]</scope>
    <source>
        <strain evidence="8 9">DSM 13077</strain>
    </source>
</reference>
<keyword evidence="2" id="KW-0479">Metal-binding</keyword>
<dbReference type="InterPro" id="IPR000923">
    <property type="entry name" value="BlueCu_1"/>
</dbReference>
<evidence type="ECO:0000256" key="4">
    <source>
        <dbReference type="ARBA" id="ARBA00023008"/>
    </source>
</evidence>
<feature type="compositionally biased region" description="Acidic residues" evidence="5">
    <location>
        <begin position="619"/>
        <end position="646"/>
    </location>
</feature>
<feature type="domain" description="Glucose/Sorbosone dehydrogenase" evidence="7">
    <location>
        <begin position="201"/>
        <end position="461"/>
    </location>
</feature>
<keyword evidence="4" id="KW-0186">Copper</keyword>
<feature type="compositionally biased region" description="Acidic residues" evidence="5">
    <location>
        <begin position="467"/>
        <end position="476"/>
    </location>
</feature>
<dbReference type="Gene3D" id="2.120.10.30">
    <property type="entry name" value="TolB, C-terminal domain"/>
    <property type="match status" value="1"/>
</dbReference>
<sequence length="816" mass="87481">MCRQRDTIGDQANHIRRHSHTMTTHHPDSKTLSRRLLLQATALASASGFATTALAQDDGFGNEIELGGRTSGWVGQSPEQIADEDNPTLELVPGESYTLTWENLDGAGHNFAIEGADGEENFVETEIVSGVGETQEVEFTAEEGMAEYYCQPHPTSMRGEIELAGEGGNGDEEMEAEDESQTIIGEGPTIGLETIADGLTAPLNLQVADEAQDRQFVVDQAGEIWILDDDGLADEPFLDVTDRMVELEGDFDERGLLGLAFHPDFEENGRFFVRYSAPPTDEVPDGWDHTFVLAEFETADDENSQADPDSERRILEIPEPQFNHNSGAITFGPDGCLYVATGDGGGANDVGEGHVEDWYDGNEGGNGQDTSENLLGGILRIDINSEGEDGQPYAIPEDNPLVDMDGELDEYWAWGLRNPWGISFTDDGELLVADVGQALFETVNHVEAGGNYGWNVWEGTHCFSTESPDDPPEDCPAETPSDVRGGEPLRGPVIEYPHQADMGRYGDGAAQNGDAENGDDGGNGNETDADADTDTDTENGNGNGNGEDTNATEDAEETSDDTGDIEQIGVSITGGYMYEGGSVSELEGTYVFGDWSRDGEGPGRLFLARPPEGWPNGETDGDDGADETTDENENGTDTDTDTENGGDDLHAPEEDTGNNTEENAENDSGPDFEPIDPEGNGESTDESDGAAADQNTYSPPNEVDLWPIEELGVESEDDVGSDGSMNHLVYGFGRDANGEMYVLSSDTPTLDGEGYVSRIVTADESDTAEDDGTEDEDADTETESETDADLNETETDTDTETDAAENESTANESTDA</sequence>
<dbReference type="PANTHER" id="PTHR19328">
    <property type="entry name" value="HEDGEHOG-INTERACTING PROTEIN"/>
    <property type="match status" value="1"/>
</dbReference>
<feature type="compositionally biased region" description="Low complexity" evidence="5">
    <location>
        <begin position="806"/>
        <end position="816"/>
    </location>
</feature>
<accession>M0B0R2</accession>
<dbReference type="SUPFAM" id="SSF49503">
    <property type="entry name" value="Cupredoxins"/>
    <property type="match status" value="1"/>
</dbReference>
<keyword evidence="9" id="KW-1185">Reference proteome</keyword>
<evidence type="ECO:0000259" key="7">
    <source>
        <dbReference type="Pfam" id="PF07995"/>
    </source>
</evidence>
<dbReference type="GO" id="GO:0005507">
    <property type="term" value="F:copper ion binding"/>
    <property type="evidence" value="ECO:0007669"/>
    <property type="project" value="InterPro"/>
</dbReference>
<name>M0B0R2_9EURY</name>
<dbReference type="Gene3D" id="2.60.40.420">
    <property type="entry name" value="Cupredoxins - blue copper proteins"/>
    <property type="match status" value="1"/>
</dbReference>
<dbReference type="InterPro" id="IPR008972">
    <property type="entry name" value="Cupredoxin"/>
</dbReference>
<dbReference type="InterPro" id="IPR011042">
    <property type="entry name" value="6-blade_b-propeller_TolB-like"/>
</dbReference>
<dbReference type="SUPFAM" id="SSF50952">
    <property type="entry name" value="Soluble quinoprotein glucose dehydrogenase"/>
    <property type="match status" value="1"/>
</dbReference>
<proteinExistence type="predicted"/>
<evidence type="ECO:0000313" key="9">
    <source>
        <dbReference type="Proteomes" id="UP000011591"/>
    </source>
</evidence>
<dbReference type="PROSITE" id="PS00196">
    <property type="entry name" value="COPPER_BLUE"/>
    <property type="match status" value="1"/>
</dbReference>
<dbReference type="Proteomes" id="UP000011591">
    <property type="component" value="Unassembled WGS sequence"/>
</dbReference>
<evidence type="ECO:0000313" key="8">
    <source>
        <dbReference type="EMBL" id="ELZ03813.1"/>
    </source>
</evidence>
<dbReference type="EMBL" id="AOIP01000032">
    <property type="protein sequence ID" value="ELZ03813.1"/>
    <property type="molecule type" value="Genomic_DNA"/>
</dbReference>
<evidence type="ECO:0000256" key="1">
    <source>
        <dbReference type="ARBA" id="ARBA00022448"/>
    </source>
</evidence>
<evidence type="ECO:0000256" key="5">
    <source>
        <dbReference type="SAM" id="MobiDB-lite"/>
    </source>
</evidence>
<organism evidence="8 9">
    <name type="scientific">Natrialba aegyptia DSM 13077</name>
    <dbReference type="NCBI Taxonomy" id="1227491"/>
    <lineage>
        <taxon>Archaea</taxon>
        <taxon>Methanobacteriati</taxon>
        <taxon>Methanobacteriota</taxon>
        <taxon>Stenosarchaea group</taxon>
        <taxon>Halobacteria</taxon>
        <taxon>Halobacteriales</taxon>
        <taxon>Natrialbaceae</taxon>
        <taxon>Natrialba</taxon>
    </lineage>
</organism>
<feature type="compositionally biased region" description="Acidic residues" evidence="5">
    <location>
        <begin position="763"/>
        <end position="805"/>
    </location>
</feature>
<protein>
    <submittedName>
        <fullName evidence="8">Blue (Type 1) copper domain-containing protein</fullName>
    </submittedName>
</protein>
<feature type="domain" description="Blue (type 1) copper" evidence="6">
    <location>
        <begin position="96"/>
        <end position="163"/>
    </location>
</feature>
<feature type="compositionally biased region" description="Acidic residues" evidence="5">
    <location>
        <begin position="662"/>
        <end position="676"/>
    </location>
</feature>
<dbReference type="GO" id="GO:0009055">
    <property type="term" value="F:electron transfer activity"/>
    <property type="evidence" value="ECO:0007669"/>
    <property type="project" value="InterPro"/>
</dbReference>
<dbReference type="AlphaFoldDB" id="M0B0R2"/>
<feature type="compositionally biased region" description="Acidic residues" evidence="5">
    <location>
        <begin position="527"/>
        <end position="537"/>
    </location>
</feature>
<evidence type="ECO:0000256" key="2">
    <source>
        <dbReference type="ARBA" id="ARBA00022723"/>
    </source>
</evidence>
<evidence type="ECO:0000256" key="3">
    <source>
        <dbReference type="ARBA" id="ARBA00022982"/>
    </source>
</evidence>
<feature type="region of interest" description="Disordered" evidence="5">
    <location>
        <begin position="592"/>
        <end position="722"/>
    </location>
</feature>
<dbReference type="PATRIC" id="fig|1227491.4.peg.3216"/>
<feature type="compositionally biased region" description="Acidic residues" evidence="5">
    <location>
        <begin position="711"/>
        <end position="720"/>
    </location>
</feature>
<feature type="region of interest" description="Disordered" evidence="5">
    <location>
        <begin position="463"/>
        <end position="566"/>
    </location>
</feature>
<dbReference type="PANTHER" id="PTHR19328:SF75">
    <property type="entry name" value="ALDOSE SUGAR DEHYDROGENASE YLII"/>
    <property type="match status" value="1"/>
</dbReference>
<feature type="region of interest" description="Disordered" evidence="5">
    <location>
        <begin position="759"/>
        <end position="816"/>
    </location>
</feature>
<keyword evidence="1" id="KW-0813">Transport</keyword>
<gene>
    <name evidence="8" type="ORF">C480_15660</name>
</gene>
<dbReference type="InterPro" id="IPR028871">
    <property type="entry name" value="BlueCu_1_BS"/>
</dbReference>
<dbReference type="InterPro" id="IPR011041">
    <property type="entry name" value="Quinoprot_gluc/sorb_DH_b-prop"/>
</dbReference>
<evidence type="ECO:0000259" key="6">
    <source>
        <dbReference type="Pfam" id="PF00127"/>
    </source>
</evidence>
<dbReference type="Pfam" id="PF00127">
    <property type="entry name" value="Copper-bind"/>
    <property type="match status" value="1"/>
</dbReference>
<dbReference type="Pfam" id="PF07995">
    <property type="entry name" value="GSDH"/>
    <property type="match status" value="1"/>
</dbReference>
<comment type="caution">
    <text evidence="8">The sequence shown here is derived from an EMBL/GenBank/DDBJ whole genome shotgun (WGS) entry which is preliminary data.</text>
</comment>
<feature type="region of interest" description="Disordered" evidence="5">
    <location>
        <begin position="1"/>
        <end position="28"/>
    </location>
</feature>